<evidence type="ECO:0000256" key="2">
    <source>
        <dbReference type="ARBA" id="ARBA00022448"/>
    </source>
</evidence>
<evidence type="ECO:0000256" key="8">
    <source>
        <dbReference type="SAM" id="Phobius"/>
    </source>
</evidence>
<keyword evidence="7 8" id="KW-0472">Membrane</keyword>
<evidence type="ECO:0000256" key="1">
    <source>
        <dbReference type="ARBA" id="ARBA00004429"/>
    </source>
</evidence>
<dbReference type="PANTHER" id="PTHR35334">
    <property type="entry name" value="SERINE TRANSPORTER"/>
    <property type="match status" value="1"/>
</dbReference>
<evidence type="ECO:0000256" key="3">
    <source>
        <dbReference type="ARBA" id="ARBA00022475"/>
    </source>
</evidence>
<feature type="transmembrane region" description="Helical" evidence="8">
    <location>
        <begin position="115"/>
        <end position="135"/>
    </location>
</feature>
<feature type="transmembrane region" description="Helical" evidence="8">
    <location>
        <begin position="316"/>
        <end position="338"/>
    </location>
</feature>
<feature type="transmembrane region" description="Helical" evidence="8">
    <location>
        <begin position="359"/>
        <end position="380"/>
    </location>
</feature>
<dbReference type="InterPro" id="IPR018227">
    <property type="entry name" value="Amino_acid_transport_2"/>
</dbReference>
<keyword evidence="4" id="KW-0997">Cell inner membrane</keyword>
<name>A0A1C4H3W8_9BIFI</name>
<dbReference type="Gene3D" id="1.20.1740.10">
    <property type="entry name" value="Amino acid/polyamine transporter I"/>
    <property type="match status" value="1"/>
</dbReference>
<dbReference type="RefSeq" id="WP_234696502.1">
    <property type="nucleotide sequence ID" value="NZ_FMBL01000002.1"/>
</dbReference>
<feature type="transmembrane region" description="Helical" evidence="8">
    <location>
        <begin position="269"/>
        <end position="289"/>
    </location>
</feature>
<organism evidence="9 10">
    <name type="scientific">Bifidobacterium commune</name>
    <dbReference type="NCBI Taxonomy" id="1505727"/>
    <lineage>
        <taxon>Bacteria</taxon>
        <taxon>Bacillati</taxon>
        <taxon>Actinomycetota</taxon>
        <taxon>Actinomycetes</taxon>
        <taxon>Bifidobacteriales</taxon>
        <taxon>Bifidobacteriaceae</taxon>
        <taxon>Bifidobacterium</taxon>
    </lineage>
</organism>
<dbReference type="GO" id="GO:0003333">
    <property type="term" value="P:amino acid transmembrane transport"/>
    <property type="evidence" value="ECO:0007669"/>
    <property type="project" value="InterPro"/>
</dbReference>
<dbReference type="EMBL" id="FMBL01000002">
    <property type="protein sequence ID" value="SCC79674.1"/>
    <property type="molecule type" value="Genomic_DNA"/>
</dbReference>
<keyword evidence="2" id="KW-0813">Transport</keyword>
<keyword evidence="3" id="KW-1003">Cell membrane</keyword>
<dbReference type="Proteomes" id="UP000242610">
    <property type="component" value="Unassembled WGS sequence"/>
</dbReference>
<evidence type="ECO:0000256" key="7">
    <source>
        <dbReference type="ARBA" id="ARBA00023136"/>
    </source>
</evidence>
<sequence length="448" mass="48998">MTDKEYPVQSKSGVGQIDADVQERRGKAVALKWRSQDTRWMLSLFGTAIGAGVLFLPIDAGGAGILGILLMLAVAYPLAYFAHRAMCRFVLSTDNPNDDITDVVERHFGFGPGMAFTIIYFLEILVILMMYSVSITNTAQSFMVNQLHIAAPPRWLLSFILIGALILVMTCGTGAVTRVMSWMTWPVIAVLVGFAVYLIPRWNPSMLSSLPKTATGGFDFGALLLNFWLLIPVIVLTFDHSAIVSPFSVNVRKRYGKYSDEKIGRILKVGEPLMVTVVLFFVLSCDLALTPGDLVKAKAENVSILSYLANVLNTPAISWIASITAFVSIFKAFLGHYLGAEEGLGGIIRKVGNVRNVTINQRTLNICVSVLMFLVCWFTAWANPSAIGLIETMAGPLIAFVLLLLPMYGIHKVPALKKYSGKASNVFIVIVGIIAVSAIFYNIVKLFL</sequence>
<accession>A0A1C4H3W8</accession>
<feature type="transmembrane region" description="Helical" evidence="8">
    <location>
        <begin position="64"/>
        <end position="82"/>
    </location>
</feature>
<feature type="transmembrane region" description="Helical" evidence="8">
    <location>
        <begin position="182"/>
        <end position="200"/>
    </location>
</feature>
<evidence type="ECO:0000256" key="4">
    <source>
        <dbReference type="ARBA" id="ARBA00022519"/>
    </source>
</evidence>
<evidence type="ECO:0000313" key="9">
    <source>
        <dbReference type="EMBL" id="SCC79674.1"/>
    </source>
</evidence>
<keyword evidence="10" id="KW-1185">Reference proteome</keyword>
<evidence type="ECO:0000256" key="6">
    <source>
        <dbReference type="ARBA" id="ARBA00022989"/>
    </source>
</evidence>
<gene>
    <name evidence="9" type="ORF">GA0061077_0774</name>
</gene>
<dbReference type="GO" id="GO:0005886">
    <property type="term" value="C:plasma membrane"/>
    <property type="evidence" value="ECO:0007669"/>
    <property type="project" value="UniProtKB-SubCell"/>
</dbReference>
<evidence type="ECO:0000313" key="10">
    <source>
        <dbReference type="Proteomes" id="UP000242610"/>
    </source>
</evidence>
<feature type="transmembrane region" description="Helical" evidence="8">
    <location>
        <begin position="386"/>
        <end position="405"/>
    </location>
</feature>
<protein>
    <submittedName>
        <fullName evidence="9">Serine transporter</fullName>
    </submittedName>
</protein>
<reference evidence="10" key="1">
    <citation type="submission" date="2016-08" db="EMBL/GenBank/DDBJ databases">
        <authorList>
            <person name="Varghese N."/>
            <person name="Submissions Spin"/>
        </authorList>
    </citation>
    <scope>NUCLEOTIDE SEQUENCE [LARGE SCALE GENOMIC DNA]</scope>
    <source>
        <strain evidence="10">R-52791</strain>
    </source>
</reference>
<keyword evidence="5 8" id="KW-0812">Transmembrane</keyword>
<feature type="transmembrane region" description="Helical" evidence="8">
    <location>
        <begin position="426"/>
        <end position="444"/>
    </location>
</feature>
<dbReference type="PANTHER" id="PTHR35334:SF2">
    <property type="entry name" value="SERINE TRANSPORTER SDAC"/>
    <property type="match status" value="1"/>
</dbReference>
<evidence type="ECO:0000256" key="5">
    <source>
        <dbReference type="ARBA" id="ARBA00022692"/>
    </source>
</evidence>
<dbReference type="AlphaFoldDB" id="A0A1C4H3W8"/>
<feature type="transmembrane region" description="Helical" evidence="8">
    <location>
        <begin position="220"/>
        <end position="249"/>
    </location>
</feature>
<dbReference type="STRING" id="1505727.GA0061077_0774"/>
<keyword evidence="6 8" id="KW-1133">Transmembrane helix</keyword>
<feature type="transmembrane region" description="Helical" evidence="8">
    <location>
        <begin position="155"/>
        <end position="175"/>
    </location>
</feature>
<proteinExistence type="predicted"/>
<comment type="subcellular location">
    <subcellularLocation>
        <location evidence="1">Cell inner membrane</location>
        <topology evidence="1">Multi-pass membrane protein</topology>
    </subcellularLocation>
</comment>